<dbReference type="InterPro" id="IPR020904">
    <property type="entry name" value="Sc_DH/Rdtase_CS"/>
</dbReference>
<dbReference type="PROSITE" id="PS00061">
    <property type="entry name" value="ADH_SHORT"/>
    <property type="match status" value="1"/>
</dbReference>
<dbReference type="PANTHER" id="PTHR24321:SF11">
    <property type="entry name" value="BLR0893 PROTEIN"/>
    <property type="match status" value="1"/>
</dbReference>
<dbReference type="EMBL" id="JACJSI010000206">
    <property type="protein sequence ID" value="MBD2534875.1"/>
    <property type="molecule type" value="Genomic_DNA"/>
</dbReference>
<reference evidence="3 4" key="1">
    <citation type="journal article" date="2020" name="ISME J.">
        <title>Comparative genomics reveals insights into cyanobacterial evolution and habitat adaptation.</title>
        <authorList>
            <person name="Chen M.Y."/>
            <person name="Teng W.K."/>
            <person name="Zhao L."/>
            <person name="Hu C.X."/>
            <person name="Zhou Y.K."/>
            <person name="Han B.P."/>
            <person name="Song L.R."/>
            <person name="Shu W.S."/>
        </authorList>
    </citation>
    <scope>NUCLEOTIDE SEQUENCE [LARGE SCALE GENOMIC DNA]</scope>
    <source>
        <strain evidence="3 4">FACHB-838</strain>
    </source>
</reference>
<comment type="similarity">
    <text evidence="1">Belongs to the short-chain dehydrogenases/reductases (SDR) family.</text>
</comment>
<evidence type="ECO:0000256" key="1">
    <source>
        <dbReference type="ARBA" id="ARBA00006484"/>
    </source>
</evidence>
<gene>
    <name evidence="3" type="ORF">H6G97_37720</name>
</gene>
<dbReference type="Pfam" id="PF13561">
    <property type="entry name" value="adh_short_C2"/>
    <property type="match status" value="1"/>
</dbReference>
<dbReference type="PANTHER" id="PTHR24321">
    <property type="entry name" value="DEHYDROGENASES, SHORT CHAIN"/>
    <property type="match status" value="1"/>
</dbReference>
<evidence type="ECO:0000313" key="3">
    <source>
        <dbReference type="EMBL" id="MBD2534875.1"/>
    </source>
</evidence>
<dbReference type="Proteomes" id="UP000623440">
    <property type="component" value="Unassembled WGS sequence"/>
</dbReference>
<accession>A0ABR8E0X8</accession>
<dbReference type="InterPro" id="IPR036291">
    <property type="entry name" value="NAD(P)-bd_dom_sf"/>
</dbReference>
<name>A0ABR8E0X8_9NOSO</name>
<dbReference type="PRINTS" id="PR00081">
    <property type="entry name" value="GDHRDH"/>
</dbReference>
<dbReference type="NCBIfam" id="NF005559">
    <property type="entry name" value="PRK07231.1"/>
    <property type="match status" value="1"/>
</dbReference>
<dbReference type="Gene3D" id="3.40.50.720">
    <property type="entry name" value="NAD(P)-binding Rossmann-like Domain"/>
    <property type="match status" value="1"/>
</dbReference>
<dbReference type="GO" id="GO:0047936">
    <property type="term" value="F:glucose 1-dehydrogenase [NAD(P)+] activity"/>
    <property type="evidence" value="ECO:0007669"/>
    <property type="project" value="UniProtKB-EC"/>
</dbReference>
<evidence type="ECO:0000313" key="4">
    <source>
        <dbReference type="Proteomes" id="UP000623440"/>
    </source>
</evidence>
<protein>
    <submittedName>
        <fullName evidence="3">Glucose 1-dehydrogenase</fullName>
        <ecNumber evidence="3">1.1.1.47</ecNumber>
    </submittedName>
</protein>
<dbReference type="CDD" id="cd05233">
    <property type="entry name" value="SDR_c"/>
    <property type="match status" value="1"/>
</dbReference>
<keyword evidence="4" id="KW-1185">Reference proteome</keyword>
<keyword evidence="2 3" id="KW-0560">Oxidoreductase</keyword>
<dbReference type="InterPro" id="IPR002347">
    <property type="entry name" value="SDR_fam"/>
</dbReference>
<dbReference type="RefSeq" id="WP_190945754.1">
    <property type="nucleotide sequence ID" value="NZ_JACJSI010000206.1"/>
</dbReference>
<dbReference type="SUPFAM" id="SSF51735">
    <property type="entry name" value="NAD(P)-binding Rossmann-fold domains"/>
    <property type="match status" value="1"/>
</dbReference>
<dbReference type="PRINTS" id="PR00080">
    <property type="entry name" value="SDRFAMILY"/>
</dbReference>
<evidence type="ECO:0000256" key="2">
    <source>
        <dbReference type="ARBA" id="ARBA00023002"/>
    </source>
</evidence>
<proteinExistence type="inferred from homology"/>
<sequence length="326" mass="35414">MSHSRKPFKISATRRKLIFGGTTALGTMAVIGNQALNSHQVKANENQTLTQRSPIRSANGRFNGKVVLITGATSGMGRTAAELFAREGAKVMFCGRRENLGKQVEATIRNNGGEATYMRADVRDPKQVEAFVKATIQKYGRLDIAYNNAGIGRVPGFGRIHEMTTEHWQELNSTNYDGVFYSMKYELQQMLKQKSGVIINKASTLGLVALPNVGAYVSSKHGVVGLTKAAALEYATQGIRVNAIAPGPIETTFLNQFVNPVDTQLYQQVSNSIANKVPLKRWGQPEEIANVALFLADEEASFLNGHIMVVDGGMAAHEGSAAEDRL</sequence>
<organism evidence="3 4">
    <name type="scientific">Nostoc flagelliforme FACHB-838</name>
    <dbReference type="NCBI Taxonomy" id="2692904"/>
    <lineage>
        <taxon>Bacteria</taxon>
        <taxon>Bacillati</taxon>
        <taxon>Cyanobacteriota</taxon>
        <taxon>Cyanophyceae</taxon>
        <taxon>Nostocales</taxon>
        <taxon>Nostocaceae</taxon>
        <taxon>Nostoc</taxon>
    </lineage>
</organism>
<dbReference type="EC" id="1.1.1.47" evidence="3"/>
<comment type="caution">
    <text evidence="3">The sequence shown here is derived from an EMBL/GenBank/DDBJ whole genome shotgun (WGS) entry which is preliminary data.</text>
</comment>